<evidence type="ECO:0000256" key="1">
    <source>
        <dbReference type="SAM" id="MobiDB-lite"/>
    </source>
</evidence>
<feature type="compositionally biased region" description="Basic and acidic residues" evidence="1">
    <location>
        <begin position="1"/>
        <end position="11"/>
    </location>
</feature>
<evidence type="ECO:0000313" key="2">
    <source>
        <dbReference type="EMBL" id="KAG5927769.1"/>
    </source>
</evidence>
<accession>A0A8K0JBF9</accession>
<comment type="caution">
    <text evidence="2">The sequence shown here is derived from an EMBL/GenBank/DDBJ whole genome shotgun (WGS) entry which is preliminary data.</text>
</comment>
<evidence type="ECO:0000313" key="3">
    <source>
        <dbReference type="Proteomes" id="UP000811619"/>
    </source>
</evidence>
<name>A0A8K0JBF9_9HYPO</name>
<reference evidence="2" key="1">
    <citation type="journal article" date="2020" name="bioRxiv">
        <title>Whole genome comparisons of ergot fungi reveals the divergence and evolution of species within the genus Claviceps are the result of varying mechanisms driving genome evolution and host range expansion.</title>
        <authorList>
            <person name="Wyka S.A."/>
            <person name="Mondo S.J."/>
            <person name="Liu M."/>
            <person name="Dettman J."/>
            <person name="Nalam V."/>
            <person name="Broders K.D."/>
        </authorList>
    </citation>
    <scope>NUCLEOTIDE SEQUENCE</scope>
    <source>
        <strain evidence="2">CCC 489</strain>
    </source>
</reference>
<protein>
    <submittedName>
        <fullName evidence="2">Uncharacterized protein</fullName>
    </submittedName>
</protein>
<keyword evidence="3" id="KW-1185">Reference proteome</keyword>
<feature type="region of interest" description="Disordered" evidence="1">
    <location>
        <begin position="1"/>
        <end position="26"/>
    </location>
</feature>
<sequence>MVGDSRIRMPPEDSPIVPECQPSRSETTGLLPEAHVDALGQIARGQIARGQIYRCQMPDARCQTPKHPM</sequence>
<proteinExistence type="predicted"/>
<gene>
    <name evidence="2" type="ORF">E4U42_001816</name>
</gene>
<organism evidence="2 3">
    <name type="scientific">Claviceps africana</name>
    <dbReference type="NCBI Taxonomy" id="83212"/>
    <lineage>
        <taxon>Eukaryota</taxon>
        <taxon>Fungi</taxon>
        <taxon>Dikarya</taxon>
        <taxon>Ascomycota</taxon>
        <taxon>Pezizomycotina</taxon>
        <taxon>Sordariomycetes</taxon>
        <taxon>Hypocreomycetidae</taxon>
        <taxon>Hypocreales</taxon>
        <taxon>Clavicipitaceae</taxon>
        <taxon>Claviceps</taxon>
    </lineage>
</organism>
<dbReference type="Proteomes" id="UP000811619">
    <property type="component" value="Unassembled WGS sequence"/>
</dbReference>
<dbReference type="EMBL" id="SRPY01000158">
    <property type="protein sequence ID" value="KAG5927769.1"/>
    <property type="molecule type" value="Genomic_DNA"/>
</dbReference>
<dbReference type="AlphaFoldDB" id="A0A8K0JBF9"/>